<sequence>MTDVHYHEIDTGNNPPVSLPRHRAAPNIRTEIERQVEEMLKYKIIEPSNSIWHSPVCFTRKKDNSWRFCVDYIRVNALTSPMHSTLWNMHDFFDTMGEMQPQIFSSIDLSSSFWQVPLHPNSKQKAASITHSGIYEWNRMPKTFEEHLQHHNEVFTRLRKANFTLKPQKCHFAVKKVNYLDHIISKDGVQVDGSKINIVKNYPRPKNQHKVRQFLGVCNYYRRFVKDYAKITVPLNNLSQKDKEYVWTDKCQISFENLKQALTTAPVLSYPDMSKPFILTCDASGSVIGYILGQLDENGKERVISYSGRALRNNESNWTITEKNA</sequence>
<name>A0A6J8ETL6_MYTCO</name>
<dbReference type="InterPro" id="IPR000477">
    <property type="entry name" value="RT_dom"/>
</dbReference>
<feature type="domain" description="Reverse transcriptase" evidence="1">
    <location>
        <begin position="60"/>
        <end position="141"/>
    </location>
</feature>
<dbReference type="Gene3D" id="3.10.10.10">
    <property type="entry name" value="HIV Type 1 Reverse Transcriptase, subunit A, domain 1"/>
    <property type="match status" value="1"/>
</dbReference>
<dbReference type="CDD" id="cd01647">
    <property type="entry name" value="RT_LTR"/>
    <property type="match status" value="1"/>
</dbReference>
<dbReference type="SUPFAM" id="SSF56672">
    <property type="entry name" value="DNA/RNA polymerases"/>
    <property type="match status" value="1"/>
</dbReference>
<proteinExistence type="predicted"/>
<dbReference type="InterPro" id="IPR043128">
    <property type="entry name" value="Rev_trsase/Diguanyl_cyclase"/>
</dbReference>
<dbReference type="InterPro" id="IPR051320">
    <property type="entry name" value="Viral_Replic_Matur_Polypro"/>
</dbReference>
<dbReference type="InterPro" id="IPR043502">
    <property type="entry name" value="DNA/RNA_pol_sf"/>
</dbReference>
<dbReference type="OrthoDB" id="10064731at2759"/>
<gene>
    <name evidence="3" type="ORF">MCOR_55894</name>
</gene>
<evidence type="ECO:0000259" key="1">
    <source>
        <dbReference type="Pfam" id="PF00078"/>
    </source>
</evidence>
<evidence type="ECO:0000259" key="2">
    <source>
        <dbReference type="Pfam" id="PF17919"/>
    </source>
</evidence>
<accession>A0A6J8ETL6</accession>
<dbReference type="AlphaFoldDB" id="A0A6J8ETL6"/>
<reference evidence="3 4" key="1">
    <citation type="submission" date="2020-06" db="EMBL/GenBank/DDBJ databases">
        <authorList>
            <person name="Li R."/>
            <person name="Bekaert M."/>
        </authorList>
    </citation>
    <scope>NUCLEOTIDE SEQUENCE [LARGE SCALE GENOMIC DNA]</scope>
    <source>
        <strain evidence="4">wild</strain>
    </source>
</reference>
<dbReference type="InterPro" id="IPR041577">
    <property type="entry name" value="RT_RNaseH_2"/>
</dbReference>
<dbReference type="FunFam" id="3.30.70.270:FF:000020">
    <property type="entry name" value="Transposon Tf2-6 polyprotein-like Protein"/>
    <property type="match status" value="1"/>
</dbReference>
<dbReference type="Proteomes" id="UP000507470">
    <property type="component" value="Unassembled WGS sequence"/>
</dbReference>
<dbReference type="PANTHER" id="PTHR33064">
    <property type="entry name" value="POL PROTEIN"/>
    <property type="match status" value="1"/>
</dbReference>
<dbReference type="Pfam" id="PF00078">
    <property type="entry name" value="RVT_1"/>
    <property type="match status" value="1"/>
</dbReference>
<dbReference type="PANTHER" id="PTHR33064:SF39">
    <property type="match status" value="1"/>
</dbReference>
<feature type="domain" description="Reverse transcriptase/retrotransposon-derived protein RNase H-like" evidence="2">
    <location>
        <begin position="247"/>
        <end position="324"/>
    </location>
</feature>
<evidence type="ECO:0000313" key="3">
    <source>
        <dbReference type="EMBL" id="CAC5423934.1"/>
    </source>
</evidence>
<evidence type="ECO:0000313" key="4">
    <source>
        <dbReference type="Proteomes" id="UP000507470"/>
    </source>
</evidence>
<dbReference type="EMBL" id="CACVKT020009930">
    <property type="protein sequence ID" value="CAC5423934.1"/>
    <property type="molecule type" value="Genomic_DNA"/>
</dbReference>
<protein>
    <submittedName>
        <fullName evidence="3">Uncharacterized protein</fullName>
    </submittedName>
</protein>
<dbReference type="Pfam" id="PF17919">
    <property type="entry name" value="RT_RNaseH_2"/>
    <property type="match status" value="1"/>
</dbReference>
<organism evidence="3 4">
    <name type="scientific">Mytilus coruscus</name>
    <name type="common">Sea mussel</name>
    <dbReference type="NCBI Taxonomy" id="42192"/>
    <lineage>
        <taxon>Eukaryota</taxon>
        <taxon>Metazoa</taxon>
        <taxon>Spiralia</taxon>
        <taxon>Lophotrochozoa</taxon>
        <taxon>Mollusca</taxon>
        <taxon>Bivalvia</taxon>
        <taxon>Autobranchia</taxon>
        <taxon>Pteriomorphia</taxon>
        <taxon>Mytilida</taxon>
        <taxon>Mytiloidea</taxon>
        <taxon>Mytilidae</taxon>
        <taxon>Mytilinae</taxon>
        <taxon>Mytilus</taxon>
    </lineage>
</organism>
<dbReference type="Gene3D" id="3.30.70.270">
    <property type="match status" value="3"/>
</dbReference>
<keyword evidence="4" id="KW-1185">Reference proteome</keyword>